<reference evidence="1 2" key="1">
    <citation type="submission" date="2021-06" db="EMBL/GenBank/DDBJ databases">
        <authorList>
            <person name="Palmer J.M."/>
        </authorList>
    </citation>
    <scope>NUCLEOTIDE SEQUENCE [LARGE SCALE GENOMIC DNA]</scope>
    <source>
        <strain evidence="1 2">GA_2019</strain>
        <tissue evidence="1">Muscle</tissue>
    </source>
</reference>
<sequence>MFLRFKVLLMSCQRKFSWLYAAYTALPLHHLLLYTAGQLAERKLLHFYLAYNKDKVNCLNIFQVVKNMYSCEVETKGPTYILLNLLQTYHFSISACCISNTKDI</sequence>
<dbReference type="EMBL" id="JAHRIO010031703">
    <property type="protein sequence ID" value="MEQ2168898.1"/>
    <property type="molecule type" value="Genomic_DNA"/>
</dbReference>
<accession>A0ABV0NEA1</accession>
<evidence type="ECO:0000313" key="1">
    <source>
        <dbReference type="EMBL" id="MEQ2168898.1"/>
    </source>
</evidence>
<comment type="caution">
    <text evidence="1">The sequence shown here is derived from an EMBL/GenBank/DDBJ whole genome shotgun (WGS) entry which is preliminary data.</text>
</comment>
<evidence type="ECO:0008006" key="3">
    <source>
        <dbReference type="Google" id="ProtNLM"/>
    </source>
</evidence>
<proteinExistence type="predicted"/>
<organism evidence="1 2">
    <name type="scientific">Goodea atripinnis</name>
    <dbReference type="NCBI Taxonomy" id="208336"/>
    <lineage>
        <taxon>Eukaryota</taxon>
        <taxon>Metazoa</taxon>
        <taxon>Chordata</taxon>
        <taxon>Craniata</taxon>
        <taxon>Vertebrata</taxon>
        <taxon>Euteleostomi</taxon>
        <taxon>Actinopterygii</taxon>
        <taxon>Neopterygii</taxon>
        <taxon>Teleostei</taxon>
        <taxon>Neoteleostei</taxon>
        <taxon>Acanthomorphata</taxon>
        <taxon>Ovalentaria</taxon>
        <taxon>Atherinomorphae</taxon>
        <taxon>Cyprinodontiformes</taxon>
        <taxon>Goodeidae</taxon>
        <taxon>Goodea</taxon>
    </lineage>
</organism>
<gene>
    <name evidence="1" type="ORF">GOODEAATRI_019402</name>
</gene>
<evidence type="ECO:0000313" key="2">
    <source>
        <dbReference type="Proteomes" id="UP001476798"/>
    </source>
</evidence>
<name>A0ABV0NEA1_9TELE</name>
<protein>
    <recommendedName>
        <fullName evidence="3">Secreted protein</fullName>
    </recommendedName>
</protein>
<dbReference type="Proteomes" id="UP001476798">
    <property type="component" value="Unassembled WGS sequence"/>
</dbReference>
<keyword evidence="2" id="KW-1185">Reference proteome</keyword>